<dbReference type="PRINTS" id="PR00412">
    <property type="entry name" value="EPOXHYDRLASE"/>
</dbReference>
<keyword evidence="3" id="KW-0732">Signal</keyword>
<name>A0A165BXE7_EXIGL</name>
<dbReference type="Proteomes" id="UP000077266">
    <property type="component" value="Unassembled WGS sequence"/>
</dbReference>
<evidence type="ECO:0000256" key="1">
    <source>
        <dbReference type="ARBA" id="ARBA00022801"/>
    </source>
</evidence>
<feature type="domain" description="AB hydrolase-1" evidence="4">
    <location>
        <begin position="66"/>
        <end position="344"/>
    </location>
</feature>
<dbReference type="PANTHER" id="PTHR43329">
    <property type="entry name" value="EPOXIDE HYDROLASE"/>
    <property type="match status" value="1"/>
</dbReference>
<dbReference type="STRING" id="1314781.A0A165BXE7"/>
<dbReference type="InterPro" id="IPR000073">
    <property type="entry name" value="AB_hydrolase_1"/>
</dbReference>
<proteinExistence type="inferred from homology"/>
<comment type="similarity">
    <text evidence="2">Belongs to the AB hydrolase superfamily. Epoxide hydrolase family.</text>
</comment>
<dbReference type="InterPro" id="IPR000639">
    <property type="entry name" value="Epox_hydrolase-like"/>
</dbReference>
<dbReference type="SUPFAM" id="SSF53474">
    <property type="entry name" value="alpha/beta-Hydrolases"/>
    <property type="match status" value="1"/>
</dbReference>
<dbReference type="Gene3D" id="3.40.50.1820">
    <property type="entry name" value="alpha/beta hydrolase"/>
    <property type="match status" value="1"/>
</dbReference>
<keyword evidence="6" id="KW-1185">Reference proteome</keyword>
<dbReference type="GO" id="GO:0016787">
    <property type="term" value="F:hydrolase activity"/>
    <property type="evidence" value="ECO:0007669"/>
    <property type="project" value="UniProtKB-KW"/>
</dbReference>
<dbReference type="OrthoDB" id="408373at2759"/>
<accession>A0A165BXE7</accession>
<evidence type="ECO:0000256" key="3">
    <source>
        <dbReference type="SAM" id="SignalP"/>
    </source>
</evidence>
<evidence type="ECO:0000313" key="5">
    <source>
        <dbReference type="EMBL" id="KZV81422.1"/>
    </source>
</evidence>
<dbReference type="AlphaFoldDB" id="A0A165BXE7"/>
<organism evidence="5 6">
    <name type="scientific">Exidia glandulosa HHB12029</name>
    <dbReference type="NCBI Taxonomy" id="1314781"/>
    <lineage>
        <taxon>Eukaryota</taxon>
        <taxon>Fungi</taxon>
        <taxon>Dikarya</taxon>
        <taxon>Basidiomycota</taxon>
        <taxon>Agaricomycotina</taxon>
        <taxon>Agaricomycetes</taxon>
        <taxon>Auriculariales</taxon>
        <taxon>Exidiaceae</taxon>
        <taxon>Exidia</taxon>
    </lineage>
</organism>
<dbReference type="InterPro" id="IPR029058">
    <property type="entry name" value="AB_hydrolase_fold"/>
</dbReference>
<dbReference type="EMBL" id="KV426393">
    <property type="protein sequence ID" value="KZV81422.1"/>
    <property type="molecule type" value="Genomic_DNA"/>
</dbReference>
<gene>
    <name evidence="5" type="ORF">EXIGLDRAFT_755604</name>
</gene>
<keyword evidence="1 5" id="KW-0378">Hydrolase</keyword>
<evidence type="ECO:0000259" key="4">
    <source>
        <dbReference type="Pfam" id="PF00561"/>
    </source>
</evidence>
<feature type="signal peptide" evidence="3">
    <location>
        <begin position="1"/>
        <end position="18"/>
    </location>
</feature>
<sequence>MLASFALAALSAASLVAGATLKTTPFDPYAYKLSKASCAALDRTSGTTKKIDIEYVSVGPVNANKTLLFVHGWPSIWTVWGPQVQEFSKEYRVIAPNLRGFGGSGFPGKVKDDGTFFDIAADLNCVLEKEKVSKATCVGIDWGSQMCMETARFYPDKIVGASGTIPYQPAVGEYTPVWTVAQILPSIGYQVYFTNYTDKAVAELNTDIRRSLRSTYRGATNPPPEGFLVSQTDYLGAWGSDPIERTDAVMSQREEDYMVEKFKIQGFKSNLYLYQNENRVLSHEYTKAHGGPTVNQPVLFVAPDTDPVIPDFDAVMKFLDAYQYVPNYKTVTVGPSAHWVTLEAAQSYNNVLREWLDNVVYA</sequence>
<dbReference type="Pfam" id="PF00561">
    <property type="entry name" value="Abhydrolase_1"/>
    <property type="match status" value="1"/>
</dbReference>
<reference evidence="5 6" key="1">
    <citation type="journal article" date="2016" name="Mol. Biol. Evol.">
        <title>Comparative Genomics of Early-Diverging Mushroom-Forming Fungi Provides Insights into the Origins of Lignocellulose Decay Capabilities.</title>
        <authorList>
            <person name="Nagy L.G."/>
            <person name="Riley R."/>
            <person name="Tritt A."/>
            <person name="Adam C."/>
            <person name="Daum C."/>
            <person name="Floudas D."/>
            <person name="Sun H."/>
            <person name="Yadav J.S."/>
            <person name="Pangilinan J."/>
            <person name="Larsson K.H."/>
            <person name="Matsuura K."/>
            <person name="Barry K."/>
            <person name="Labutti K."/>
            <person name="Kuo R."/>
            <person name="Ohm R.A."/>
            <person name="Bhattacharya S.S."/>
            <person name="Shirouzu T."/>
            <person name="Yoshinaga Y."/>
            <person name="Martin F.M."/>
            <person name="Grigoriev I.V."/>
            <person name="Hibbett D.S."/>
        </authorList>
    </citation>
    <scope>NUCLEOTIDE SEQUENCE [LARGE SCALE GENOMIC DNA]</scope>
    <source>
        <strain evidence="5 6">HHB12029</strain>
    </source>
</reference>
<feature type="chain" id="PRO_5007855811" evidence="3">
    <location>
        <begin position="19"/>
        <end position="362"/>
    </location>
</feature>
<dbReference type="InParanoid" id="A0A165BXE7"/>
<protein>
    <submittedName>
        <fullName evidence="5">Alpha/beta-hydrolase</fullName>
    </submittedName>
</protein>
<evidence type="ECO:0000313" key="6">
    <source>
        <dbReference type="Proteomes" id="UP000077266"/>
    </source>
</evidence>
<evidence type="ECO:0000256" key="2">
    <source>
        <dbReference type="ARBA" id="ARBA00038334"/>
    </source>
</evidence>